<protein>
    <submittedName>
        <fullName evidence="1">Uncharacterized protein</fullName>
    </submittedName>
</protein>
<sequence>MFSEEGIPKYYNHSLYPIESQNCAQAIQTLAKISDYLDNSNEVKQLLEKAIEQTILFLYKKEQGEFRYKKSRLFNYNQVYFRWSQAPMILALLNAKNTLSIV</sequence>
<gene>
    <name evidence="1" type="ORF">SDC9_187068</name>
</gene>
<accession>A0A645HLA7</accession>
<evidence type="ECO:0000313" key="1">
    <source>
        <dbReference type="EMBL" id="MPN39540.1"/>
    </source>
</evidence>
<comment type="caution">
    <text evidence="1">The sequence shown here is derived from an EMBL/GenBank/DDBJ whole genome shotgun (WGS) entry which is preliminary data.</text>
</comment>
<name>A0A645HLA7_9ZZZZ</name>
<organism evidence="1">
    <name type="scientific">bioreactor metagenome</name>
    <dbReference type="NCBI Taxonomy" id="1076179"/>
    <lineage>
        <taxon>unclassified sequences</taxon>
        <taxon>metagenomes</taxon>
        <taxon>ecological metagenomes</taxon>
    </lineage>
</organism>
<dbReference type="AlphaFoldDB" id="A0A645HLA7"/>
<dbReference type="EMBL" id="VSSQ01095414">
    <property type="protein sequence ID" value="MPN39540.1"/>
    <property type="molecule type" value="Genomic_DNA"/>
</dbReference>
<proteinExistence type="predicted"/>
<reference evidence="1" key="1">
    <citation type="submission" date="2019-08" db="EMBL/GenBank/DDBJ databases">
        <authorList>
            <person name="Kucharzyk K."/>
            <person name="Murdoch R.W."/>
            <person name="Higgins S."/>
            <person name="Loffler F."/>
        </authorList>
    </citation>
    <scope>NUCLEOTIDE SEQUENCE</scope>
</reference>